<organism evidence="1 2">
    <name type="scientific">Megaselia scalaris</name>
    <name type="common">Humpbacked fly</name>
    <name type="synonym">Phora scalaris</name>
    <dbReference type="NCBI Taxonomy" id="36166"/>
    <lineage>
        <taxon>Eukaryota</taxon>
        <taxon>Metazoa</taxon>
        <taxon>Ecdysozoa</taxon>
        <taxon>Arthropoda</taxon>
        <taxon>Hexapoda</taxon>
        <taxon>Insecta</taxon>
        <taxon>Pterygota</taxon>
        <taxon>Neoptera</taxon>
        <taxon>Endopterygota</taxon>
        <taxon>Diptera</taxon>
        <taxon>Brachycera</taxon>
        <taxon>Muscomorpha</taxon>
        <taxon>Platypezoidea</taxon>
        <taxon>Phoridae</taxon>
        <taxon>Megaseliini</taxon>
        <taxon>Megaselia</taxon>
    </lineage>
</organism>
<name>T1H4X0_MEGSC</name>
<protein>
    <submittedName>
        <fullName evidence="1">Uncharacterized protein</fullName>
    </submittedName>
</protein>
<dbReference type="Proteomes" id="UP000015102">
    <property type="component" value="Unassembled WGS sequence"/>
</dbReference>
<dbReference type="EMBL" id="CAQQ02378417">
    <property type="status" value="NOT_ANNOTATED_CDS"/>
    <property type="molecule type" value="Genomic_DNA"/>
</dbReference>
<dbReference type="EnsemblMetazoa" id="MESCA011341-RA">
    <property type="protein sequence ID" value="MESCA011341-PA"/>
    <property type="gene ID" value="MESCA011341"/>
</dbReference>
<evidence type="ECO:0000313" key="2">
    <source>
        <dbReference type="Proteomes" id="UP000015102"/>
    </source>
</evidence>
<reference evidence="2" key="1">
    <citation type="submission" date="2013-02" db="EMBL/GenBank/DDBJ databases">
        <authorList>
            <person name="Hughes D."/>
        </authorList>
    </citation>
    <scope>NUCLEOTIDE SEQUENCE</scope>
    <source>
        <strain>Durham</strain>
        <strain evidence="2">NC isolate 2 -- Noor lab</strain>
    </source>
</reference>
<proteinExistence type="predicted"/>
<reference evidence="1" key="2">
    <citation type="submission" date="2015-06" db="UniProtKB">
        <authorList>
            <consortium name="EnsemblMetazoa"/>
        </authorList>
    </citation>
    <scope>IDENTIFICATION</scope>
</reference>
<evidence type="ECO:0000313" key="1">
    <source>
        <dbReference type="EnsemblMetazoa" id="MESCA011341-PA"/>
    </source>
</evidence>
<dbReference type="HOGENOM" id="CLU_2545184_0_0_1"/>
<accession>T1H4X0</accession>
<sequence>MIDNHTQKLIRNVYLANTVRDNAKQVQFNCSDTQLSAPDIIGSLFPNLKLSISNRTPELTRGFFNPTKSFRLFDYNLCIFTYV</sequence>
<keyword evidence="2" id="KW-1185">Reference proteome</keyword>
<dbReference type="AlphaFoldDB" id="T1H4X0"/>